<reference evidence="1 2" key="1">
    <citation type="journal article" date="2023" name="G3 (Bethesda)">
        <title>A haplotype-resolved chromosome-scale genome for Quercus rubra L. provides insights into the genetics of adaptive traits for red oak species.</title>
        <authorList>
            <person name="Kapoor B."/>
            <person name="Jenkins J."/>
            <person name="Schmutz J."/>
            <person name="Zhebentyayeva T."/>
            <person name="Kuelheim C."/>
            <person name="Coggeshall M."/>
            <person name="Heim C."/>
            <person name="Lasky J.R."/>
            <person name="Leites L."/>
            <person name="Islam-Faridi N."/>
            <person name="Romero-Severson J."/>
            <person name="DeLeo V.L."/>
            <person name="Lucas S.M."/>
            <person name="Lazic D."/>
            <person name="Gailing O."/>
            <person name="Carlson J."/>
            <person name="Staton M."/>
        </authorList>
    </citation>
    <scope>NUCLEOTIDE SEQUENCE [LARGE SCALE GENOMIC DNA]</scope>
    <source>
        <strain evidence="1">Pseudo-F2</strain>
    </source>
</reference>
<dbReference type="SUPFAM" id="SSF54637">
    <property type="entry name" value="Thioesterase/thiol ester dehydrase-isomerase"/>
    <property type="match status" value="1"/>
</dbReference>
<dbReference type="Gene3D" id="3.10.129.10">
    <property type="entry name" value="Hotdog Thioesterase"/>
    <property type="match status" value="1"/>
</dbReference>
<dbReference type="CDD" id="cd03440">
    <property type="entry name" value="hot_dog"/>
    <property type="match status" value="1"/>
</dbReference>
<dbReference type="InterPro" id="IPR039298">
    <property type="entry name" value="ACOT13"/>
</dbReference>
<dbReference type="PANTHER" id="PTHR21660:SF8">
    <property type="entry name" value="OS02G0521700 PROTEIN"/>
    <property type="match status" value="1"/>
</dbReference>
<sequence length="165" mass="18669">MEKARKFLKLSSEESESVSRLTIHPHQVGQEFSFYEDFALRGIRVDRVEPGFLACTFRGLPFNVSVDISISFLSTARPDDELEITSRALGHRGGYFGTVVVIRNKTTGEIIAEGRRSLFGKHYSKLQVLDPFHISVMNVDKCVSDFLCRGLTLSLSYVFNKTWIS</sequence>
<keyword evidence="2" id="KW-1185">Reference proteome</keyword>
<organism evidence="1 2">
    <name type="scientific">Quercus rubra</name>
    <name type="common">Northern red oak</name>
    <name type="synonym">Quercus borealis</name>
    <dbReference type="NCBI Taxonomy" id="3512"/>
    <lineage>
        <taxon>Eukaryota</taxon>
        <taxon>Viridiplantae</taxon>
        <taxon>Streptophyta</taxon>
        <taxon>Embryophyta</taxon>
        <taxon>Tracheophyta</taxon>
        <taxon>Spermatophyta</taxon>
        <taxon>Magnoliopsida</taxon>
        <taxon>eudicotyledons</taxon>
        <taxon>Gunneridae</taxon>
        <taxon>Pentapetalae</taxon>
        <taxon>rosids</taxon>
        <taxon>fabids</taxon>
        <taxon>Fagales</taxon>
        <taxon>Fagaceae</taxon>
        <taxon>Quercus</taxon>
    </lineage>
</organism>
<evidence type="ECO:0000313" key="1">
    <source>
        <dbReference type="EMBL" id="KAK4606726.1"/>
    </source>
</evidence>
<protein>
    <submittedName>
        <fullName evidence="1">Uncharacterized protein</fullName>
    </submittedName>
</protein>
<dbReference type="Proteomes" id="UP001324115">
    <property type="component" value="Unassembled WGS sequence"/>
</dbReference>
<accession>A0AAN7GB66</accession>
<evidence type="ECO:0000313" key="2">
    <source>
        <dbReference type="Proteomes" id="UP001324115"/>
    </source>
</evidence>
<comment type="caution">
    <text evidence="1">The sequence shown here is derived from an EMBL/GenBank/DDBJ whole genome shotgun (WGS) entry which is preliminary data.</text>
</comment>
<dbReference type="GO" id="GO:0047617">
    <property type="term" value="F:fatty acyl-CoA hydrolase activity"/>
    <property type="evidence" value="ECO:0007669"/>
    <property type="project" value="InterPro"/>
</dbReference>
<proteinExistence type="predicted"/>
<dbReference type="PANTHER" id="PTHR21660">
    <property type="entry name" value="THIOESTERASE SUPERFAMILY MEMBER-RELATED"/>
    <property type="match status" value="1"/>
</dbReference>
<name>A0AAN7GB66_QUERU</name>
<dbReference type="AlphaFoldDB" id="A0AAN7GB66"/>
<dbReference type="InterPro" id="IPR029069">
    <property type="entry name" value="HotDog_dom_sf"/>
</dbReference>
<dbReference type="EMBL" id="JAXUIC010000001">
    <property type="protein sequence ID" value="KAK4606726.1"/>
    <property type="molecule type" value="Genomic_DNA"/>
</dbReference>
<gene>
    <name evidence="1" type="ORF">RGQ29_000814</name>
</gene>